<dbReference type="InterPro" id="IPR003658">
    <property type="entry name" value="Anti-sigma_ant"/>
</dbReference>
<evidence type="ECO:0000313" key="4">
    <source>
        <dbReference type="EMBL" id="SEF37391.1"/>
    </source>
</evidence>
<name>A0A1H5RIQ7_9PSEU</name>
<accession>A0A1H5RIQ7</accession>
<dbReference type="STRING" id="218821.SAMN05421837_113221"/>
<proteinExistence type="inferred from homology"/>
<comment type="similarity">
    <text evidence="1 2">Belongs to the anti-sigma-factor antagonist family.</text>
</comment>
<dbReference type="Gene3D" id="3.30.750.24">
    <property type="entry name" value="STAS domain"/>
    <property type="match status" value="1"/>
</dbReference>
<dbReference type="GO" id="GO:0043856">
    <property type="term" value="F:anti-sigma factor antagonist activity"/>
    <property type="evidence" value="ECO:0007669"/>
    <property type="project" value="InterPro"/>
</dbReference>
<dbReference type="PROSITE" id="PS50801">
    <property type="entry name" value="STAS"/>
    <property type="match status" value="1"/>
</dbReference>
<dbReference type="PANTHER" id="PTHR33495:SF2">
    <property type="entry name" value="ANTI-SIGMA FACTOR ANTAGONIST TM_1081-RELATED"/>
    <property type="match status" value="1"/>
</dbReference>
<organism evidence="4 5">
    <name type="scientific">Amycolatopsis pretoriensis</name>
    <dbReference type="NCBI Taxonomy" id="218821"/>
    <lineage>
        <taxon>Bacteria</taxon>
        <taxon>Bacillati</taxon>
        <taxon>Actinomycetota</taxon>
        <taxon>Actinomycetes</taxon>
        <taxon>Pseudonocardiales</taxon>
        <taxon>Pseudonocardiaceae</taxon>
        <taxon>Amycolatopsis</taxon>
    </lineage>
</organism>
<dbReference type="Pfam" id="PF01740">
    <property type="entry name" value="STAS"/>
    <property type="match status" value="1"/>
</dbReference>
<dbReference type="NCBIfam" id="TIGR00377">
    <property type="entry name" value="ant_ant_sig"/>
    <property type="match status" value="1"/>
</dbReference>
<dbReference type="InterPro" id="IPR036513">
    <property type="entry name" value="STAS_dom_sf"/>
</dbReference>
<dbReference type="InterPro" id="IPR002645">
    <property type="entry name" value="STAS_dom"/>
</dbReference>
<evidence type="ECO:0000256" key="1">
    <source>
        <dbReference type="ARBA" id="ARBA00009013"/>
    </source>
</evidence>
<dbReference type="EMBL" id="FNUJ01000013">
    <property type="protein sequence ID" value="SEF37391.1"/>
    <property type="molecule type" value="Genomic_DNA"/>
</dbReference>
<dbReference type="AlphaFoldDB" id="A0A1H5RIQ7"/>
<evidence type="ECO:0000259" key="3">
    <source>
        <dbReference type="PROSITE" id="PS50801"/>
    </source>
</evidence>
<dbReference type="SUPFAM" id="SSF52091">
    <property type="entry name" value="SpoIIaa-like"/>
    <property type="match status" value="1"/>
</dbReference>
<dbReference type="OrthoDB" id="3633119at2"/>
<gene>
    <name evidence="4" type="ORF">SAMN05421837_113221</name>
</gene>
<sequence length="142" mass="15253">MFTPAAARHDDLDTGHGALARITVTTTCEHATVAVRGELDLSVTTPLHERVTTELRLSPAALVLDLTDVTFCSAGALAVLLEAVTTAHARGIPSAVIATHRAILRPIELLRLGRILPIHQDRAEALEWLSLVARLRDSEPTS</sequence>
<keyword evidence="5" id="KW-1185">Reference proteome</keyword>
<evidence type="ECO:0000256" key="2">
    <source>
        <dbReference type="RuleBase" id="RU003749"/>
    </source>
</evidence>
<reference evidence="5" key="1">
    <citation type="submission" date="2016-10" db="EMBL/GenBank/DDBJ databases">
        <authorList>
            <person name="Varghese N."/>
            <person name="Submissions S."/>
        </authorList>
    </citation>
    <scope>NUCLEOTIDE SEQUENCE [LARGE SCALE GENOMIC DNA]</scope>
    <source>
        <strain evidence="5">DSM 44654</strain>
    </source>
</reference>
<evidence type="ECO:0000313" key="5">
    <source>
        <dbReference type="Proteomes" id="UP000198878"/>
    </source>
</evidence>
<dbReference type="Proteomes" id="UP000198878">
    <property type="component" value="Unassembled WGS sequence"/>
</dbReference>
<protein>
    <recommendedName>
        <fullName evidence="2">Anti-sigma factor antagonist</fullName>
    </recommendedName>
</protein>
<dbReference type="PANTHER" id="PTHR33495">
    <property type="entry name" value="ANTI-SIGMA FACTOR ANTAGONIST TM_1081-RELATED-RELATED"/>
    <property type="match status" value="1"/>
</dbReference>
<feature type="domain" description="STAS" evidence="3">
    <location>
        <begin position="33"/>
        <end position="129"/>
    </location>
</feature>
<dbReference type="CDD" id="cd07043">
    <property type="entry name" value="STAS_anti-anti-sigma_factors"/>
    <property type="match status" value="1"/>
</dbReference>
<dbReference type="RefSeq" id="WP_086678219.1">
    <property type="nucleotide sequence ID" value="NZ_FNUJ01000013.1"/>
</dbReference>